<dbReference type="SUPFAM" id="SSF55846">
    <property type="entry name" value="N-acetylmuramoyl-L-alanine amidase-like"/>
    <property type="match status" value="1"/>
</dbReference>
<comment type="caution">
    <text evidence="1">The sequence shown here is derived from an EMBL/GenBank/DDBJ whole genome shotgun (WGS) entry which is preliminary data.</text>
</comment>
<name>A0ABW3D655_9BACL</name>
<proteinExistence type="predicted"/>
<dbReference type="InterPro" id="IPR036505">
    <property type="entry name" value="Amidase/PGRP_sf"/>
</dbReference>
<organism evidence="1 2">
    <name type="scientific">Paenibacillus residui</name>
    <dbReference type="NCBI Taxonomy" id="629724"/>
    <lineage>
        <taxon>Bacteria</taxon>
        <taxon>Bacillati</taxon>
        <taxon>Bacillota</taxon>
        <taxon>Bacilli</taxon>
        <taxon>Bacillales</taxon>
        <taxon>Paenibacillaceae</taxon>
        <taxon>Paenibacillus</taxon>
    </lineage>
</organism>
<reference evidence="2" key="1">
    <citation type="journal article" date="2019" name="Int. J. Syst. Evol. Microbiol.">
        <title>The Global Catalogue of Microorganisms (GCM) 10K type strain sequencing project: providing services to taxonomists for standard genome sequencing and annotation.</title>
        <authorList>
            <consortium name="The Broad Institute Genomics Platform"/>
            <consortium name="The Broad Institute Genome Sequencing Center for Infectious Disease"/>
            <person name="Wu L."/>
            <person name="Ma J."/>
        </authorList>
    </citation>
    <scope>NUCLEOTIDE SEQUENCE [LARGE SCALE GENOMIC DNA]</scope>
    <source>
        <strain evidence="2">CCUG 57263</strain>
    </source>
</reference>
<sequence>MRPYSGIIIHHSACSSINGKGYDFLVTSDGDIISSFTPTDPHYIHLCLEGDFSHIESSGQTPQVQEQLFVIQRLILRLYEQFEFSSRQLYGHHLHCPGTYFPWDSLVISLQDGYH</sequence>
<evidence type="ECO:0008006" key="3">
    <source>
        <dbReference type="Google" id="ProtNLM"/>
    </source>
</evidence>
<dbReference type="EMBL" id="JBHTIU010000003">
    <property type="protein sequence ID" value="MFD0867739.1"/>
    <property type="molecule type" value="Genomic_DNA"/>
</dbReference>
<evidence type="ECO:0000313" key="1">
    <source>
        <dbReference type="EMBL" id="MFD0867739.1"/>
    </source>
</evidence>
<evidence type="ECO:0000313" key="2">
    <source>
        <dbReference type="Proteomes" id="UP001597120"/>
    </source>
</evidence>
<dbReference type="RefSeq" id="WP_379285553.1">
    <property type="nucleotide sequence ID" value="NZ_JBHTIU010000003.1"/>
</dbReference>
<keyword evidence="2" id="KW-1185">Reference proteome</keyword>
<gene>
    <name evidence="1" type="ORF">ACFQ03_01075</name>
</gene>
<accession>A0ABW3D655</accession>
<protein>
    <recommendedName>
        <fullName evidence="3">N-acetylmuramoyl-L-alanine amidase</fullName>
    </recommendedName>
</protein>
<dbReference type="Proteomes" id="UP001597120">
    <property type="component" value="Unassembled WGS sequence"/>
</dbReference>